<feature type="compositionally biased region" description="Acidic residues" evidence="7">
    <location>
        <begin position="107"/>
        <end position="117"/>
    </location>
</feature>
<evidence type="ECO:0000313" key="9">
    <source>
        <dbReference type="EMBL" id="OJJ42312.1"/>
    </source>
</evidence>
<dbReference type="OrthoDB" id="3548654at2759"/>
<sequence>MDSSCRESRIKKRSSNACQRCRRQKVKCSGYQPCETCNKRKLPCIFDDRVQKVLVTRGHLEDLYRQIALLEHGEAPADHQPVAHNVDDHAPGLLFASSSSPAAAEAGVDEDNGEEDASSNLTNPLSTRPSTYMVAASGRSYYLGTSSNWSFARRVLCMMHQHVHHSPPATDQLLFDGSAYDLDIEPGMTTAPSFDYSLHLLHVVDFHTGQLFHLFDHATFMAGLYAFYQDPEAHTAAPSLWYIHYLLIMAFGKAFVVQRSPGRRPPGGEFFARALQLVPDMPRLCQEPILATEMLCCLALYLQSLDFRHSAYISIGQAVRIAMAQGMHTDMPVDQLGEAEVQRCRRIWWTVYVLDRQLTSLMGLPQSIRDDQLHEQLPCMPDALAGSSKIIALWMQIRICRIMEEINSTVYGPDGRFNRRFLLKTKSTLASIVELAHDLSKAYELRLDEPRVTGVSRLAAHLHLLHHQCIVLATRPVLCCFLQLKLQAADDLSLENSSGNVRKLMQVCLESARQMLTILTVLQQQNLLDSFLTFDLDATFTSAVVLTIAQAIDPAMLDDWQAWTAKSHAVLDEMKSRGNLIAGFRKAELQMLAHLVADLQSSPDPLVELTIPEVGRDPEELTTELMAVAESIVTGDVDWIANTFTEDRMW</sequence>
<keyword evidence="5" id="KW-0804">Transcription</keyword>
<dbReference type="InterPro" id="IPR051711">
    <property type="entry name" value="Stress_Response_Reg"/>
</dbReference>
<dbReference type="InterPro" id="IPR036864">
    <property type="entry name" value="Zn2-C6_fun-type_DNA-bd_sf"/>
</dbReference>
<dbReference type="PROSITE" id="PS00463">
    <property type="entry name" value="ZN2_CY6_FUNGAL_1"/>
    <property type="match status" value="1"/>
</dbReference>
<keyword evidence="10" id="KW-1185">Reference proteome</keyword>
<evidence type="ECO:0000256" key="3">
    <source>
        <dbReference type="ARBA" id="ARBA00023015"/>
    </source>
</evidence>
<reference evidence="10" key="1">
    <citation type="journal article" date="2017" name="Genome Biol.">
        <title>Comparative genomics reveals high biological diversity and specific adaptations in the industrially and medically important fungal genus Aspergillus.</title>
        <authorList>
            <person name="de Vries R.P."/>
            <person name="Riley R."/>
            <person name="Wiebenga A."/>
            <person name="Aguilar-Osorio G."/>
            <person name="Amillis S."/>
            <person name="Uchima C.A."/>
            <person name="Anderluh G."/>
            <person name="Asadollahi M."/>
            <person name="Askin M."/>
            <person name="Barry K."/>
            <person name="Battaglia E."/>
            <person name="Bayram O."/>
            <person name="Benocci T."/>
            <person name="Braus-Stromeyer S.A."/>
            <person name="Caldana C."/>
            <person name="Canovas D."/>
            <person name="Cerqueira G.C."/>
            <person name="Chen F."/>
            <person name="Chen W."/>
            <person name="Choi C."/>
            <person name="Clum A."/>
            <person name="Dos Santos R.A."/>
            <person name="Damasio A.R."/>
            <person name="Diallinas G."/>
            <person name="Emri T."/>
            <person name="Fekete E."/>
            <person name="Flipphi M."/>
            <person name="Freyberg S."/>
            <person name="Gallo A."/>
            <person name="Gournas C."/>
            <person name="Habgood R."/>
            <person name="Hainaut M."/>
            <person name="Harispe M.L."/>
            <person name="Henrissat B."/>
            <person name="Hilden K.S."/>
            <person name="Hope R."/>
            <person name="Hossain A."/>
            <person name="Karabika E."/>
            <person name="Karaffa L."/>
            <person name="Karanyi Z."/>
            <person name="Krasevec N."/>
            <person name="Kuo A."/>
            <person name="Kusch H."/>
            <person name="LaButti K."/>
            <person name="Lagendijk E.L."/>
            <person name="Lapidus A."/>
            <person name="Levasseur A."/>
            <person name="Lindquist E."/>
            <person name="Lipzen A."/>
            <person name="Logrieco A.F."/>
            <person name="MacCabe A."/>
            <person name="Maekelae M.R."/>
            <person name="Malavazi I."/>
            <person name="Melin P."/>
            <person name="Meyer V."/>
            <person name="Mielnichuk N."/>
            <person name="Miskei M."/>
            <person name="Molnar A.P."/>
            <person name="Mule G."/>
            <person name="Ngan C.Y."/>
            <person name="Orejas M."/>
            <person name="Orosz E."/>
            <person name="Ouedraogo J.P."/>
            <person name="Overkamp K.M."/>
            <person name="Park H.-S."/>
            <person name="Perrone G."/>
            <person name="Piumi F."/>
            <person name="Punt P.J."/>
            <person name="Ram A.F."/>
            <person name="Ramon A."/>
            <person name="Rauscher S."/>
            <person name="Record E."/>
            <person name="Riano-Pachon D.M."/>
            <person name="Robert V."/>
            <person name="Roehrig J."/>
            <person name="Ruller R."/>
            <person name="Salamov A."/>
            <person name="Salih N.S."/>
            <person name="Samson R.A."/>
            <person name="Sandor E."/>
            <person name="Sanguinetti M."/>
            <person name="Schuetze T."/>
            <person name="Sepcic K."/>
            <person name="Shelest E."/>
            <person name="Sherlock G."/>
            <person name="Sophianopoulou V."/>
            <person name="Squina F.M."/>
            <person name="Sun H."/>
            <person name="Susca A."/>
            <person name="Todd R.B."/>
            <person name="Tsang A."/>
            <person name="Unkles S.E."/>
            <person name="van de Wiele N."/>
            <person name="van Rossen-Uffink D."/>
            <person name="Oliveira J.V."/>
            <person name="Vesth T.C."/>
            <person name="Visser J."/>
            <person name="Yu J.-H."/>
            <person name="Zhou M."/>
            <person name="Andersen M.R."/>
            <person name="Archer D.B."/>
            <person name="Baker S.E."/>
            <person name="Benoit I."/>
            <person name="Brakhage A.A."/>
            <person name="Braus G.H."/>
            <person name="Fischer R."/>
            <person name="Frisvad J.C."/>
            <person name="Goldman G.H."/>
            <person name="Houbraken J."/>
            <person name="Oakley B."/>
            <person name="Pocsi I."/>
            <person name="Scazzocchio C."/>
            <person name="Seiboth B."/>
            <person name="vanKuyk P.A."/>
            <person name="Wortman J."/>
            <person name="Dyer P.S."/>
            <person name="Grigoriev I.V."/>
        </authorList>
    </citation>
    <scope>NUCLEOTIDE SEQUENCE [LARGE SCALE GENOMIC DNA]</scope>
    <source>
        <strain evidence="10">CBS 506.65</strain>
    </source>
</reference>
<evidence type="ECO:0000313" key="10">
    <source>
        <dbReference type="Proteomes" id="UP000184188"/>
    </source>
</evidence>
<accession>A0A1L9S584</accession>
<dbReference type="GeneID" id="34614095"/>
<protein>
    <recommendedName>
        <fullName evidence="8">Zn(2)-C6 fungal-type domain-containing protein</fullName>
    </recommendedName>
</protein>
<dbReference type="SMART" id="SM00906">
    <property type="entry name" value="Fungal_trans"/>
    <property type="match status" value="1"/>
</dbReference>
<evidence type="ECO:0000256" key="2">
    <source>
        <dbReference type="ARBA" id="ARBA00022723"/>
    </source>
</evidence>
<evidence type="ECO:0000256" key="6">
    <source>
        <dbReference type="ARBA" id="ARBA00023242"/>
    </source>
</evidence>
<dbReference type="STRING" id="1073090.A0A1L9S584"/>
<dbReference type="GO" id="GO:0008270">
    <property type="term" value="F:zinc ion binding"/>
    <property type="evidence" value="ECO:0007669"/>
    <property type="project" value="InterPro"/>
</dbReference>
<keyword evidence="6" id="KW-0539">Nucleus</keyword>
<dbReference type="GO" id="GO:0043565">
    <property type="term" value="F:sequence-specific DNA binding"/>
    <property type="evidence" value="ECO:0007669"/>
    <property type="project" value="TreeGrafter"/>
</dbReference>
<dbReference type="VEuPathDB" id="FungiDB:ASPZODRAFT_20635"/>
<feature type="domain" description="Zn(2)-C6 fungal-type" evidence="8">
    <location>
        <begin position="17"/>
        <end position="46"/>
    </location>
</feature>
<name>A0A1L9S584_9EURO</name>
<keyword evidence="2" id="KW-0479">Metal-binding</keyword>
<dbReference type="GO" id="GO:0005634">
    <property type="term" value="C:nucleus"/>
    <property type="evidence" value="ECO:0007669"/>
    <property type="project" value="UniProtKB-SubCell"/>
</dbReference>
<dbReference type="GO" id="GO:0045944">
    <property type="term" value="P:positive regulation of transcription by RNA polymerase II"/>
    <property type="evidence" value="ECO:0007669"/>
    <property type="project" value="TreeGrafter"/>
</dbReference>
<evidence type="ECO:0000259" key="8">
    <source>
        <dbReference type="PROSITE" id="PS50048"/>
    </source>
</evidence>
<keyword evidence="3" id="KW-0805">Transcription regulation</keyword>
<dbReference type="PANTHER" id="PTHR47540">
    <property type="entry name" value="THIAMINE REPRESSIBLE GENES REGULATORY PROTEIN THI5"/>
    <property type="match status" value="1"/>
</dbReference>
<dbReference type="RefSeq" id="XP_022576822.1">
    <property type="nucleotide sequence ID" value="XM_022727631.1"/>
</dbReference>
<dbReference type="PANTHER" id="PTHR47540:SF6">
    <property type="entry name" value="ZN(II)2CYS6 TRANSCRIPTION FACTOR (EUROFUNG)"/>
    <property type="match status" value="1"/>
</dbReference>
<dbReference type="AlphaFoldDB" id="A0A1L9S584"/>
<dbReference type="GO" id="GO:0000981">
    <property type="term" value="F:DNA-binding transcription factor activity, RNA polymerase II-specific"/>
    <property type="evidence" value="ECO:0007669"/>
    <property type="project" value="InterPro"/>
</dbReference>
<dbReference type="Proteomes" id="UP000184188">
    <property type="component" value="Unassembled WGS sequence"/>
</dbReference>
<dbReference type="PROSITE" id="PS50048">
    <property type="entry name" value="ZN2_CY6_FUNGAL_2"/>
    <property type="match status" value="1"/>
</dbReference>
<comment type="subcellular location">
    <subcellularLocation>
        <location evidence="1">Nucleus</location>
    </subcellularLocation>
</comment>
<dbReference type="SMART" id="SM00066">
    <property type="entry name" value="GAL4"/>
    <property type="match status" value="1"/>
</dbReference>
<dbReference type="InterPro" id="IPR001138">
    <property type="entry name" value="Zn2Cys6_DnaBD"/>
</dbReference>
<dbReference type="GO" id="GO:0006351">
    <property type="term" value="P:DNA-templated transcription"/>
    <property type="evidence" value="ECO:0007669"/>
    <property type="project" value="InterPro"/>
</dbReference>
<dbReference type="EMBL" id="KV878362">
    <property type="protein sequence ID" value="OJJ42312.1"/>
    <property type="molecule type" value="Genomic_DNA"/>
</dbReference>
<feature type="region of interest" description="Disordered" evidence="7">
    <location>
        <begin position="101"/>
        <end position="125"/>
    </location>
</feature>
<evidence type="ECO:0000256" key="1">
    <source>
        <dbReference type="ARBA" id="ARBA00004123"/>
    </source>
</evidence>
<dbReference type="Gene3D" id="4.10.240.10">
    <property type="entry name" value="Zn(2)-C6 fungal-type DNA-binding domain"/>
    <property type="match status" value="1"/>
</dbReference>
<dbReference type="SUPFAM" id="SSF57701">
    <property type="entry name" value="Zn2/Cys6 DNA-binding domain"/>
    <property type="match status" value="1"/>
</dbReference>
<keyword evidence="4" id="KW-0238">DNA-binding</keyword>
<evidence type="ECO:0000256" key="7">
    <source>
        <dbReference type="SAM" id="MobiDB-lite"/>
    </source>
</evidence>
<evidence type="ECO:0000256" key="5">
    <source>
        <dbReference type="ARBA" id="ARBA00023163"/>
    </source>
</evidence>
<organism evidence="9 10">
    <name type="scientific">Penicilliopsis zonata CBS 506.65</name>
    <dbReference type="NCBI Taxonomy" id="1073090"/>
    <lineage>
        <taxon>Eukaryota</taxon>
        <taxon>Fungi</taxon>
        <taxon>Dikarya</taxon>
        <taxon>Ascomycota</taxon>
        <taxon>Pezizomycotina</taxon>
        <taxon>Eurotiomycetes</taxon>
        <taxon>Eurotiomycetidae</taxon>
        <taxon>Eurotiales</taxon>
        <taxon>Aspergillaceae</taxon>
        <taxon>Penicilliopsis</taxon>
    </lineage>
</organism>
<dbReference type="CDD" id="cd12148">
    <property type="entry name" value="fungal_TF_MHR"/>
    <property type="match status" value="1"/>
</dbReference>
<dbReference type="Pfam" id="PF00172">
    <property type="entry name" value="Zn_clus"/>
    <property type="match status" value="1"/>
</dbReference>
<evidence type="ECO:0000256" key="4">
    <source>
        <dbReference type="ARBA" id="ARBA00023125"/>
    </source>
</evidence>
<gene>
    <name evidence="9" type="ORF">ASPZODRAFT_20635</name>
</gene>
<dbReference type="Pfam" id="PF04082">
    <property type="entry name" value="Fungal_trans"/>
    <property type="match status" value="1"/>
</dbReference>
<dbReference type="InterPro" id="IPR007219">
    <property type="entry name" value="XnlR_reg_dom"/>
</dbReference>
<dbReference type="CDD" id="cd00067">
    <property type="entry name" value="GAL4"/>
    <property type="match status" value="1"/>
</dbReference>
<proteinExistence type="predicted"/>